<feature type="transmembrane region" description="Helical" evidence="9">
    <location>
        <begin position="54"/>
        <end position="74"/>
    </location>
</feature>
<name>A0A930HY54_9BACT</name>
<dbReference type="EMBL" id="JABZSQ010000087">
    <property type="protein sequence ID" value="MBF1415059.1"/>
    <property type="molecule type" value="Genomic_DNA"/>
</dbReference>
<dbReference type="PANTHER" id="PTHR36106:SF1">
    <property type="entry name" value="ANAEROBIC C4-DICARBOXYLATE TRANSPORTER DCUB"/>
    <property type="match status" value="1"/>
</dbReference>
<evidence type="ECO:0000256" key="2">
    <source>
        <dbReference type="ARBA" id="ARBA00006413"/>
    </source>
</evidence>
<feature type="transmembrane region" description="Helical" evidence="9">
    <location>
        <begin position="238"/>
        <end position="258"/>
    </location>
</feature>
<keyword evidence="4" id="KW-1003">Cell membrane</keyword>
<dbReference type="NCBIfam" id="NF006927">
    <property type="entry name" value="PRK09412.1"/>
    <property type="match status" value="1"/>
</dbReference>
<evidence type="ECO:0000256" key="1">
    <source>
        <dbReference type="ARBA" id="ARBA00004429"/>
    </source>
</evidence>
<feature type="transmembrane region" description="Helical" evidence="9">
    <location>
        <begin position="171"/>
        <end position="192"/>
    </location>
</feature>
<gene>
    <name evidence="10" type="ORF">HXN33_05705</name>
</gene>
<evidence type="ECO:0000256" key="9">
    <source>
        <dbReference type="SAM" id="Phobius"/>
    </source>
</evidence>
<evidence type="ECO:0000256" key="4">
    <source>
        <dbReference type="ARBA" id="ARBA00022475"/>
    </source>
</evidence>
<dbReference type="RefSeq" id="WP_311563126.1">
    <property type="nucleotide sequence ID" value="NZ_CAUPFN010000019.1"/>
</dbReference>
<comment type="caution">
    <text evidence="10">The sequence shown here is derived from an EMBL/GenBank/DDBJ whole genome shotgun (WGS) entry which is preliminary data.</text>
</comment>
<comment type="similarity">
    <text evidence="2">Belongs to the DcuA/DcuB transporter (TC 2.A.13.1) family.</text>
</comment>
<evidence type="ECO:0000256" key="5">
    <source>
        <dbReference type="ARBA" id="ARBA00022519"/>
    </source>
</evidence>
<comment type="subcellular location">
    <subcellularLocation>
        <location evidence="1">Cell inner membrane</location>
        <topology evidence="1">Multi-pass membrane protein</topology>
    </subcellularLocation>
</comment>
<dbReference type="Proteomes" id="UP000757461">
    <property type="component" value="Unassembled WGS sequence"/>
</dbReference>
<reference evidence="10" key="1">
    <citation type="submission" date="2020-04" db="EMBL/GenBank/DDBJ databases">
        <title>Deep metagenomics examines the oral microbiome during advanced dental caries in children, revealing novel taxa and co-occurrences with host molecules.</title>
        <authorList>
            <person name="Baker J.L."/>
            <person name="Morton J.T."/>
            <person name="Dinis M."/>
            <person name="Alvarez R."/>
            <person name="Tran N.C."/>
            <person name="Knight R."/>
            <person name="Edlund A."/>
        </authorList>
    </citation>
    <scope>NUCLEOTIDE SEQUENCE</scope>
    <source>
        <strain evidence="10">JCVI_25_bin.9</strain>
    </source>
</reference>
<evidence type="ECO:0000256" key="7">
    <source>
        <dbReference type="ARBA" id="ARBA00022989"/>
    </source>
</evidence>
<feature type="transmembrane region" description="Helical" evidence="9">
    <location>
        <begin position="264"/>
        <end position="284"/>
    </location>
</feature>
<dbReference type="PIRSF" id="PIRSF004539">
    <property type="entry name" value="C4-dicrbxl_trns"/>
    <property type="match status" value="1"/>
</dbReference>
<feature type="transmembrane region" description="Helical" evidence="9">
    <location>
        <begin position="417"/>
        <end position="439"/>
    </location>
</feature>
<evidence type="ECO:0000313" key="10">
    <source>
        <dbReference type="EMBL" id="MBF1415059.1"/>
    </source>
</evidence>
<keyword evidence="8 9" id="KW-0472">Membrane</keyword>
<dbReference type="GO" id="GO:0005886">
    <property type="term" value="C:plasma membrane"/>
    <property type="evidence" value="ECO:0007669"/>
    <property type="project" value="UniProtKB-SubCell"/>
</dbReference>
<keyword evidence="5" id="KW-0997">Cell inner membrane</keyword>
<keyword evidence="3" id="KW-0813">Transport</keyword>
<organism evidence="10 11">
    <name type="scientific">Prevotella histicola</name>
    <dbReference type="NCBI Taxonomy" id="470565"/>
    <lineage>
        <taxon>Bacteria</taxon>
        <taxon>Pseudomonadati</taxon>
        <taxon>Bacteroidota</taxon>
        <taxon>Bacteroidia</taxon>
        <taxon>Bacteroidales</taxon>
        <taxon>Prevotellaceae</taxon>
        <taxon>Prevotella</taxon>
    </lineage>
</organism>
<feature type="transmembrane region" description="Helical" evidence="9">
    <location>
        <begin position="364"/>
        <end position="388"/>
    </location>
</feature>
<dbReference type="NCBIfam" id="TIGR00770">
    <property type="entry name" value="Dcu"/>
    <property type="match status" value="1"/>
</dbReference>
<sequence>MITGLVIIQLLIVLALIFIGARVGGIGLGIYGMIGVFILVYGFGLAPGSAPIDVMMIIVAVITAASALQASGGLEYLVGVAAKFLQKHPDHITYFGPITCWLFCVVAGTAHTSYSLMPIIAEIAQTNKIRPERPLSLSVIAASLGITCSPVSAATAALISQDLLGAKGIELGTVLMICIPTAFISILVAAFVENHIGKELEDDPEYKRRVAAGLINPEAACEEVQKAENEDDPSAKHAVWAFLFGVALVILFGFLPQLRPEGVSMSQTIEMIMMSDAALILLVGKGKVGDAVNGNIFKAGMNAVVAIFGIAWMGNTFYVGNEKILDAALSSMISSTPILFAVALFLLSIMLFSQAATVTTLYPVGIALGINPLLLIAMFPACNGYFFLPNYPTEVAAIDFDRTGTTRVGKYVINHSFQIPGFITTIVSILLGVLMVQFFR</sequence>
<proteinExistence type="inferred from homology"/>
<feature type="transmembrane region" description="Helical" evidence="9">
    <location>
        <begin position="94"/>
        <end position="114"/>
    </location>
</feature>
<evidence type="ECO:0000256" key="6">
    <source>
        <dbReference type="ARBA" id="ARBA00022692"/>
    </source>
</evidence>
<dbReference type="NCBIfam" id="NF009136">
    <property type="entry name" value="PRK12489.1"/>
    <property type="match status" value="1"/>
</dbReference>
<feature type="transmembrane region" description="Helical" evidence="9">
    <location>
        <begin position="296"/>
        <end position="315"/>
    </location>
</feature>
<dbReference type="InterPro" id="IPR004668">
    <property type="entry name" value="Anaer_Dcu_memb_transpt"/>
</dbReference>
<accession>A0A930HY54</accession>
<dbReference type="AlphaFoldDB" id="A0A930HY54"/>
<evidence type="ECO:0000256" key="8">
    <source>
        <dbReference type="ARBA" id="ARBA00023136"/>
    </source>
</evidence>
<feature type="transmembrane region" description="Helical" evidence="9">
    <location>
        <begin position="135"/>
        <end position="159"/>
    </location>
</feature>
<protein>
    <submittedName>
        <fullName evidence="10">Anaerobic C4-dicarboxylate transporter</fullName>
    </submittedName>
</protein>
<dbReference type="PANTHER" id="PTHR36106">
    <property type="entry name" value="ANAEROBIC C4-DICARBOXYLATE TRANSPORTER DCUB"/>
    <property type="match status" value="1"/>
</dbReference>
<dbReference type="GO" id="GO:0015556">
    <property type="term" value="F:C4-dicarboxylate transmembrane transporter activity"/>
    <property type="evidence" value="ECO:0007669"/>
    <property type="project" value="InterPro"/>
</dbReference>
<dbReference type="Pfam" id="PF03605">
    <property type="entry name" value="DcuA_DcuB"/>
    <property type="match status" value="1"/>
</dbReference>
<feature type="transmembrane region" description="Helical" evidence="9">
    <location>
        <begin position="327"/>
        <end position="352"/>
    </location>
</feature>
<keyword evidence="7 9" id="KW-1133">Transmembrane helix</keyword>
<evidence type="ECO:0000256" key="3">
    <source>
        <dbReference type="ARBA" id="ARBA00022448"/>
    </source>
</evidence>
<feature type="transmembrane region" description="Helical" evidence="9">
    <location>
        <begin position="30"/>
        <end position="47"/>
    </location>
</feature>
<keyword evidence="6 9" id="KW-0812">Transmembrane</keyword>
<evidence type="ECO:0000313" key="11">
    <source>
        <dbReference type="Proteomes" id="UP000757461"/>
    </source>
</evidence>